<dbReference type="Proteomes" id="UP000682733">
    <property type="component" value="Unassembled WGS sequence"/>
</dbReference>
<proteinExistence type="predicted"/>
<sequence length="69" mass="7767">MASGKHNIHTSSLKPNDVSKNLITGTFALKWPEENTKSLTPIAVNLHVDYKGYILFCLNKVTKVKHFNL</sequence>
<organism evidence="1 2">
    <name type="scientific">Didymodactylos carnosus</name>
    <dbReference type="NCBI Taxonomy" id="1234261"/>
    <lineage>
        <taxon>Eukaryota</taxon>
        <taxon>Metazoa</taxon>
        <taxon>Spiralia</taxon>
        <taxon>Gnathifera</taxon>
        <taxon>Rotifera</taxon>
        <taxon>Eurotatoria</taxon>
        <taxon>Bdelloidea</taxon>
        <taxon>Philodinida</taxon>
        <taxon>Philodinidae</taxon>
        <taxon>Didymodactylos</taxon>
    </lineage>
</organism>
<dbReference type="AlphaFoldDB" id="A0A8S2YSH6"/>
<reference evidence="1" key="1">
    <citation type="submission" date="2021-02" db="EMBL/GenBank/DDBJ databases">
        <authorList>
            <person name="Nowell W R."/>
        </authorList>
    </citation>
    <scope>NUCLEOTIDE SEQUENCE</scope>
</reference>
<comment type="caution">
    <text evidence="1">The sequence shown here is derived from an EMBL/GenBank/DDBJ whole genome shotgun (WGS) entry which is preliminary data.</text>
</comment>
<dbReference type="EMBL" id="CAJOBA010118810">
    <property type="protein sequence ID" value="CAF4574631.1"/>
    <property type="molecule type" value="Genomic_DNA"/>
</dbReference>
<evidence type="ECO:0000313" key="2">
    <source>
        <dbReference type="Proteomes" id="UP000682733"/>
    </source>
</evidence>
<accession>A0A8S2YSH6</accession>
<evidence type="ECO:0000313" key="1">
    <source>
        <dbReference type="EMBL" id="CAF4574631.1"/>
    </source>
</evidence>
<dbReference type="Gene3D" id="2.30.29.240">
    <property type="match status" value="1"/>
</dbReference>
<protein>
    <submittedName>
        <fullName evidence="1">Uncharacterized protein</fullName>
    </submittedName>
</protein>
<gene>
    <name evidence="1" type="ORF">TMI583_LOCUS50259</name>
</gene>
<name>A0A8S2YSH6_9BILA</name>